<dbReference type="SUPFAM" id="SSF54495">
    <property type="entry name" value="UBC-like"/>
    <property type="match status" value="1"/>
</dbReference>
<evidence type="ECO:0000259" key="8">
    <source>
        <dbReference type="PROSITE" id="PS51314"/>
    </source>
</evidence>
<keyword evidence="10" id="KW-1185">Reference proteome</keyword>
<dbReference type="InterPro" id="IPR016135">
    <property type="entry name" value="UBQ-conjugating_enzyme/RWD"/>
</dbReference>
<evidence type="ECO:0000313" key="10">
    <source>
        <dbReference type="Proteomes" id="UP001055712"/>
    </source>
</evidence>
<comment type="similarity">
    <text evidence="2">Belongs to the VPS37 family.</text>
</comment>
<dbReference type="OrthoDB" id="10260857at2759"/>
<reference evidence="9" key="2">
    <citation type="submission" date="2020-11" db="EMBL/GenBank/DDBJ databases">
        <authorList>
            <person name="Cecchin M."/>
            <person name="Marcolungo L."/>
            <person name="Rossato M."/>
            <person name="Girolomoni L."/>
            <person name="Cosentino E."/>
            <person name="Cuine S."/>
            <person name="Li-Beisson Y."/>
            <person name="Delledonne M."/>
            <person name="Ballottari M."/>
        </authorList>
    </citation>
    <scope>NUCLEOTIDE SEQUENCE</scope>
    <source>
        <strain evidence="9">211/11P</strain>
        <tissue evidence="9">Whole cell</tissue>
    </source>
</reference>
<organism evidence="9 10">
    <name type="scientific">Chlorella vulgaris</name>
    <name type="common">Green alga</name>
    <dbReference type="NCBI Taxonomy" id="3077"/>
    <lineage>
        <taxon>Eukaryota</taxon>
        <taxon>Viridiplantae</taxon>
        <taxon>Chlorophyta</taxon>
        <taxon>core chlorophytes</taxon>
        <taxon>Trebouxiophyceae</taxon>
        <taxon>Chlorellales</taxon>
        <taxon>Chlorellaceae</taxon>
        <taxon>Chlorella clade</taxon>
        <taxon>Chlorella</taxon>
    </lineage>
</organism>
<name>A0A9D4TVS0_CHLVU</name>
<feature type="domain" description="VPS37 C-terminal" evidence="8">
    <location>
        <begin position="272"/>
        <end position="356"/>
    </location>
</feature>
<comment type="subcellular location">
    <subcellularLocation>
        <location evidence="1">Endosome</location>
    </subcellularLocation>
</comment>
<dbReference type="GO" id="GO:0000813">
    <property type="term" value="C:ESCRT I complex"/>
    <property type="evidence" value="ECO:0007669"/>
    <property type="project" value="TreeGrafter"/>
</dbReference>
<dbReference type="Pfam" id="PF07200">
    <property type="entry name" value="Mod_r"/>
    <property type="match status" value="1"/>
</dbReference>
<sequence length="356" mass="38641">MFSHLDHHRPAQNYGQQFDRAQQVNELLVAQPLCRATNPDRSLLEVGVRLTDGTLTSLRISLPPSFPTDRPALSITSPVRHPWVDSIGRLSFPLLDRWGIPTVRLAAVVADAFKGLGGTPAPLPSRAQAPAGGTSAQSGQLYGQPLPPPPLLQQQQPGSHPLPMQQHSSGALSGAGSGPASSAVQQPPAIPSSFPEVDSMSEEQLSLALVNQHTYKQLVDQIAQRLKLYEPVEQLKAKNLELAAANLAAAEEQADKRNQVAIIRSSEYAPAKAAFDAQWARQQAVLSKLSPEVLLRRVQEGVKAAEEEGEMLVQQLAARELSVPAFVQQYTEVQAKYHERDLKLQAAQQTLPQYNG</sequence>
<dbReference type="Gene3D" id="1.10.287.660">
    <property type="entry name" value="Helix hairpin bin"/>
    <property type="match status" value="1"/>
</dbReference>
<keyword evidence="4" id="KW-0967">Endosome</keyword>
<evidence type="ECO:0000256" key="7">
    <source>
        <dbReference type="SAM" id="MobiDB-lite"/>
    </source>
</evidence>
<proteinExistence type="inferred from homology"/>
<accession>A0A9D4TVS0</accession>
<dbReference type="InterPro" id="IPR009851">
    <property type="entry name" value="Mod_r"/>
</dbReference>
<keyword evidence="5 6" id="KW-0653">Protein transport</keyword>
<keyword evidence="3 6" id="KW-0813">Transport</keyword>
<feature type="compositionally biased region" description="Low complexity" evidence="7">
    <location>
        <begin position="152"/>
        <end position="183"/>
    </location>
</feature>
<evidence type="ECO:0000256" key="2">
    <source>
        <dbReference type="ARBA" id="ARBA00007617"/>
    </source>
</evidence>
<evidence type="ECO:0000256" key="5">
    <source>
        <dbReference type="ARBA" id="ARBA00022927"/>
    </source>
</evidence>
<dbReference type="GO" id="GO:0043162">
    <property type="term" value="P:ubiquitin-dependent protein catabolic process via the multivesicular body sorting pathway"/>
    <property type="evidence" value="ECO:0007669"/>
    <property type="project" value="TreeGrafter"/>
</dbReference>
<protein>
    <recommendedName>
        <fullName evidence="8">VPS37 C-terminal domain-containing protein</fullName>
    </recommendedName>
</protein>
<dbReference type="PROSITE" id="PS51314">
    <property type="entry name" value="VPS37_C"/>
    <property type="match status" value="1"/>
</dbReference>
<evidence type="ECO:0000256" key="3">
    <source>
        <dbReference type="ARBA" id="ARBA00022448"/>
    </source>
</evidence>
<dbReference type="InterPro" id="IPR037202">
    <property type="entry name" value="ESCRT_assembly_dom"/>
</dbReference>
<dbReference type="PANTHER" id="PTHR13678">
    <property type="entry name" value="VACUOLAR PROTEIN SORTING-ASSOCIATED PROTEIN 37"/>
    <property type="match status" value="1"/>
</dbReference>
<dbReference type="InterPro" id="IPR029012">
    <property type="entry name" value="Helix_hairpin_bin_sf"/>
</dbReference>
<evidence type="ECO:0000256" key="6">
    <source>
        <dbReference type="PROSITE-ProRule" id="PRU00646"/>
    </source>
</evidence>
<evidence type="ECO:0000256" key="1">
    <source>
        <dbReference type="ARBA" id="ARBA00004177"/>
    </source>
</evidence>
<comment type="caution">
    <text evidence="9">The sequence shown here is derived from an EMBL/GenBank/DDBJ whole genome shotgun (WGS) entry which is preliminary data.</text>
</comment>
<dbReference type="GO" id="GO:0006623">
    <property type="term" value="P:protein targeting to vacuole"/>
    <property type="evidence" value="ECO:0007669"/>
    <property type="project" value="TreeGrafter"/>
</dbReference>
<dbReference type="AlphaFoldDB" id="A0A9D4TVS0"/>
<feature type="region of interest" description="Disordered" evidence="7">
    <location>
        <begin position="121"/>
        <end position="197"/>
    </location>
</feature>
<dbReference type="GO" id="GO:0006612">
    <property type="term" value="P:protein targeting to membrane"/>
    <property type="evidence" value="ECO:0007669"/>
    <property type="project" value="TreeGrafter"/>
</dbReference>
<reference evidence="9" key="1">
    <citation type="journal article" date="2019" name="Plant J.">
        <title>Chlorella vulgaris genome assembly and annotation reveals the molecular basis for metabolic acclimation to high light conditions.</title>
        <authorList>
            <person name="Cecchin M."/>
            <person name="Marcolungo L."/>
            <person name="Rossato M."/>
            <person name="Girolomoni L."/>
            <person name="Cosentino E."/>
            <person name="Cuine S."/>
            <person name="Li-Beisson Y."/>
            <person name="Delledonne M."/>
            <person name="Ballottari M."/>
        </authorList>
    </citation>
    <scope>NUCLEOTIDE SEQUENCE</scope>
    <source>
        <strain evidence="9">211/11P</strain>
    </source>
</reference>
<evidence type="ECO:0000313" key="9">
    <source>
        <dbReference type="EMBL" id="KAI3435815.1"/>
    </source>
</evidence>
<dbReference type="EMBL" id="SIDB01000002">
    <property type="protein sequence ID" value="KAI3435815.1"/>
    <property type="molecule type" value="Genomic_DNA"/>
</dbReference>
<dbReference type="SUPFAM" id="SSF140111">
    <property type="entry name" value="Endosomal sorting complex assembly domain"/>
    <property type="match status" value="1"/>
</dbReference>
<dbReference type="Proteomes" id="UP001055712">
    <property type="component" value="Unassembled WGS sequence"/>
</dbReference>
<evidence type="ECO:0000256" key="4">
    <source>
        <dbReference type="ARBA" id="ARBA00022753"/>
    </source>
</evidence>
<dbReference type="PANTHER" id="PTHR13678:SF2">
    <property type="entry name" value="VACUOLAR PROTEIN SORTING-ASSOCIATED PROTEIN 37A"/>
    <property type="match status" value="1"/>
</dbReference>
<gene>
    <name evidence="9" type="ORF">D9Q98_001873</name>
</gene>